<dbReference type="OrthoDB" id="7008646at2"/>
<gene>
    <name evidence="1" type="ORF">SAMN05216578_104214</name>
</gene>
<evidence type="ECO:0000313" key="1">
    <source>
        <dbReference type="EMBL" id="SFQ81353.1"/>
    </source>
</evidence>
<dbReference type="STRING" id="1002526.SAMN05216578_104214"/>
<evidence type="ECO:0000313" key="2">
    <source>
        <dbReference type="Proteomes" id="UP000242815"/>
    </source>
</evidence>
<dbReference type="Proteomes" id="UP000242815">
    <property type="component" value="Unassembled WGS sequence"/>
</dbReference>
<accession>A0A1I6BKA3</accession>
<sequence>MSRRSSLAVLIACSALLAALGVGADSTATIGSSAAGYSGVLMLNQAAGELHQQVNARAVSPGTDPSIRVEQQLGALPQALGADDMRAGIHGNAFSGGSGVLGVNQGAGAANQQINSFRVGAGVRPESLDDSGLAQATAGSSYPSAAGPHGAGERQVEIDDQAFADSRGVVQLNQAAGVGNRMVNNLGIRILE</sequence>
<dbReference type="EMBL" id="FOYD01000004">
    <property type="protein sequence ID" value="SFQ81353.1"/>
    <property type="molecule type" value="Genomic_DNA"/>
</dbReference>
<name>A0A1I6BKA3_9GAMM</name>
<protein>
    <submittedName>
        <fullName evidence="1">Uncharacterized protein</fullName>
    </submittedName>
</protein>
<organism evidence="1 2">
    <name type="scientific">Halopseudomonas formosensis</name>
    <dbReference type="NCBI Taxonomy" id="1002526"/>
    <lineage>
        <taxon>Bacteria</taxon>
        <taxon>Pseudomonadati</taxon>
        <taxon>Pseudomonadota</taxon>
        <taxon>Gammaproteobacteria</taxon>
        <taxon>Pseudomonadales</taxon>
        <taxon>Pseudomonadaceae</taxon>
        <taxon>Halopseudomonas</taxon>
    </lineage>
</organism>
<reference evidence="1 2" key="1">
    <citation type="submission" date="2016-10" db="EMBL/GenBank/DDBJ databases">
        <authorList>
            <person name="de Groot N.N."/>
        </authorList>
    </citation>
    <scope>NUCLEOTIDE SEQUENCE [LARGE SCALE GENOMIC DNA]</scope>
    <source>
        <strain evidence="1 2">JCM 18415</strain>
    </source>
</reference>
<dbReference type="RefSeq" id="WP_090538624.1">
    <property type="nucleotide sequence ID" value="NZ_FOYD01000004.1"/>
</dbReference>
<dbReference type="AlphaFoldDB" id="A0A1I6BKA3"/>
<proteinExistence type="predicted"/>